<dbReference type="Proteomes" id="UP000281553">
    <property type="component" value="Unassembled WGS sequence"/>
</dbReference>
<dbReference type="AlphaFoldDB" id="A0A3P7QYT6"/>
<protein>
    <recommendedName>
        <fullName evidence="4">Peptidase A2 domain-containing protein</fullName>
    </recommendedName>
</protein>
<keyword evidence="3" id="KW-1185">Reference proteome</keyword>
<dbReference type="PANTHER" id="PTHR47331">
    <property type="entry name" value="PHD-TYPE DOMAIN-CONTAINING PROTEIN"/>
    <property type="match status" value="1"/>
</dbReference>
<feature type="non-terminal residue" evidence="2">
    <location>
        <position position="406"/>
    </location>
</feature>
<dbReference type="PANTHER" id="PTHR47331:SF1">
    <property type="entry name" value="GAG-LIKE PROTEIN"/>
    <property type="match status" value="1"/>
</dbReference>
<gene>
    <name evidence="2" type="ORF">DILT_LOCUS17210</name>
</gene>
<organism evidence="2 3">
    <name type="scientific">Dibothriocephalus latus</name>
    <name type="common">Fish tapeworm</name>
    <name type="synonym">Diphyllobothrium latum</name>
    <dbReference type="NCBI Taxonomy" id="60516"/>
    <lineage>
        <taxon>Eukaryota</taxon>
        <taxon>Metazoa</taxon>
        <taxon>Spiralia</taxon>
        <taxon>Lophotrochozoa</taxon>
        <taxon>Platyhelminthes</taxon>
        <taxon>Cestoda</taxon>
        <taxon>Eucestoda</taxon>
        <taxon>Diphyllobothriidea</taxon>
        <taxon>Diphyllobothriidae</taxon>
        <taxon>Dibothriocephalus</taxon>
    </lineage>
</organism>
<proteinExistence type="predicted"/>
<reference evidence="2 3" key="1">
    <citation type="submission" date="2018-11" db="EMBL/GenBank/DDBJ databases">
        <authorList>
            <consortium name="Pathogen Informatics"/>
        </authorList>
    </citation>
    <scope>NUCLEOTIDE SEQUENCE [LARGE SCALE GENOMIC DNA]</scope>
</reference>
<evidence type="ECO:0008006" key="4">
    <source>
        <dbReference type="Google" id="ProtNLM"/>
    </source>
</evidence>
<name>A0A3P7QYT6_DIBLA</name>
<accession>A0A3P7QYT6</accession>
<dbReference type="EMBL" id="UYRU01090080">
    <property type="protein sequence ID" value="VDN37042.1"/>
    <property type="molecule type" value="Genomic_DNA"/>
</dbReference>
<dbReference type="OrthoDB" id="6243624at2759"/>
<evidence type="ECO:0000313" key="3">
    <source>
        <dbReference type="Proteomes" id="UP000281553"/>
    </source>
</evidence>
<evidence type="ECO:0000313" key="2">
    <source>
        <dbReference type="EMBL" id="VDN37042.1"/>
    </source>
</evidence>
<feature type="compositionally biased region" description="Polar residues" evidence="1">
    <location>
        <begin position="141"/>
        <end position="150"/>
    </location>
</feature>
<evidence type="ECO:0000256" key="1">
    <source>
        <dbReference type="SAM" id="MobiDB-lite"/>
    </source>
</evidence>
<sequence length="406" mass="45521">MIHYCRDEARDAIESCAILDPSEGYSEALKILKRRLGQPHLIARAHIDNLIDGPVLRSMDPTVLMKLASDMRNCKNTLQQLDYVADLNSSRTLAASIRRLPPQLQFKWSELASSTLRRGREPTFSDLTDFVDERADASMVHQSYSSSPVSPYNRPQGDRAPPNHEAINCRSRKTCGVARCSMRHHPLLHRQEVKTDRVPMKADTEPSTDSAHCHSTYRSEQAVALGVLPVKAFGPRGSVTTYAFLDTGSDTTLIDEKLLNQSGLCGYRAALSVSTVVQTAEVKSEVVEFQLGAHLPNLKRFLLGKDEAIRWEHLSDVELPFVDGAKVSLLIGMNVPAAHWVFEYRYRGQEDPYAVRTSLGWVLMGPISRQGRSDSANVDFLSEKDAIMEKLEHMWDLDFAELKTLE</sequence>
<feature type="region of interest" description="Disordered" evidence="1">
    <location>
        <begin position="141"/>
        <end position="166"/>
    </location>
</feature>